<proteinExistence type="predicted"/>
<protein>
    <submittedName>
        <fullName evidence="1">Uncharacterized protein</fullName>
    </submittedName>
</protein>
<evidence type="ECO:0000313" key="2">
    <source>
        <dbReference type="Proteomes" id="UP000239757"/>
    </source>
</evidence>
<gene>
    <name evidence="1" type="ORF">GOBAR_AA21578</name>
</gene>
<dbReference type="Proteomes" id="UP000239757">
    <property type="component" value="Unassembled WGS sequence"/>
</dbReference>
<organism evidence="1 2">
    <name type="scientific">Gossypium barbadense</name>
    <name type="common">Sea Island cotton</name>
    <name type="synonym">Hibiscus barbadensis</name>
    <dbReference type="NCBI Taxonomy" id="3634"/>
    <lineage>
        <taxon>Eukaryota</taxon>
        <taxon>Viridiplantae</taxon>
        <taxon>Streptophyta</taxon>
        <taxon>Embryophyta</taxon>
        <taxon>Tracheophyta</taxon>
        <taxon>Spermatophyta</taxon>
        <taxon>Magnoliopsida</taxon>
        <taxon>eudicotyledons</taxon>
        <taxon>Gunneridae</taxon>
        <taxon>Pentapetalae</taxon>
        <taxon>rosids</taxon>
        <taxon>malvids</taxon>
        <taxon>Malvales</taxon>
        <taxon>Malvaceae</taxon>
        <taxon>Malvoideae</taxon>
        <taxon>Gossypium</taxon>
    </lineage>
</organism>
<dbReference type="AlphaFoldDB" id="A0A2P5X6X5"/>
<dbReference type="EMBL" id="KZ665543">
    <property type="protein sequence ID" value="PPR99084.1"/>
    <property type="molecule type" value="Genomic_DNA"/>
</dbReference>
<sequence>MRNQRETRTIEKGDDLLEKRRKRGGEIVVIFQVVSGGVVDSHAAGAGVISQCETLFVYSRGLTTSPERYLTSKGDNNLLSWVKSTYTSQHRN</sequence>
<name>A0A2P5X6X5_GOSBA</name>
<accession>A0A2P5X6X5</accession>
<reference evidence="1 2" key="1">
    <citation type="submission" date="2015-01" db="EMBL/GenBank/DDBJ databases">
        <title>Genome of allotetraploid Gossypium barbadense reveals genomic plasticity and fiber elongation in cotton evolution.</title>
        <authorList>
            <person name="Chen X."/>
            <person name="Liu X."/>
            <person name="Zhao B."/>
            <person name="Zheng H."/>
            <person name="Hu Y."/>
            <person name="Lu G."/>
            <person name="Yang C."/>
            <person name="Chen J."/>
            <person name="Shan C."/>
            <person name="Zhang L."/>
            <person name="Zhou Y."/>
            <person name="Wang L."/>
            <person name="Guo W."/>
            <person name="Bai Y."/>
            <person name="Ruan J."/>
            <person name="Shangguan X."/>
            <person name="Mao Y."/>
            <person name="Jiang J."/>
            <person name="Zhu Y."/>
            <person name="Lei J."/>
            <person name="Kang H."/>
            <person name="Chen S."/>
            <person name="He X."/>
            <person name="Wang R."/>
            <person name="Wang Y."/>
            <person name="Chen J."/>
            <person name="Wang L."/>
            <person name="Yu S."/>
            <person name="Wang B."/>
            <person name="Wei J."/>
            <person name="Song S."/>
            <person name="Lu X."/>
            <person name="Gao Z."/>
            <person name="Gu W."/>
            <person name="Deng X."/>
            <person name="Ma D."/>
            <person name="Wang S."/>
            <person name="Liang W."/>
            <person name="Fang L."/>
            <person name="Cai C."/>
            <person name="Zhu X."/>
            <person name="Zhou B."/>
            <person name="Zhang Y."/>
            <person name="Chen Z."/>
            <person name="Xu S."/>
            <person name="Zhu R."/>
            <person name="Wang S."/>
            <person name="Zhang T."/>
            <person name="Zhao G."/>
        </authorList>
    </citation>
    <scope>NUCLEOTIDE SEQUENCE [LARGE SCALE GENOMIC DNA]</scope>
    <source>
        <strain evidence="2">cv. Xinhai21</strain>
        <tissue evidence="1">Leaf</tissue>
    </source>
</reference>
<evidence type="ECO:0000313" key="1">
    <source>
        <dbReference type="EMBL" id="PPR99084.1"/>
    </source>
</evidence>